<keyword evidence="2" id="KW-0479">Metal-binding</keyword>
<evidence type="ECO:0000256" key="1">
    <source>
        <dbReference type="ARBA" id="ARBA00001968"/>
    </source>
</evidence>
<accession>A0A819HBT0</accession>
<comment type="cofactor">
    <cofactor evidence="1">
        <name>a divalent metal cation</name>
        <dbReference type="ChEBI" id="CHEBI:60240"/>
    </cofactor>
</comment>
<dbReference type="EMBL" id="CAJOBB010001706">
    <property type="protein sequence ID" value="CAF3893134.1"/>
    <property type="molecule type" value="Genomic_DNA"/>
</dbReference>
<protein>
    <recommendedName>
        <fullName evidence="4">SWIM-type domain-containing protein</fullName>
    </recommendedName>
</protein>
<evidence type="ECO:0000259" key="4">
    <source>
        <dbReference type="PROSITE" id="PS50966"/>
    </source>
</evidence>
<organism evidence="6 7">
    <name type="scientific">Adineta steineri</name>
    <dbReference type="NCBI Taxonomy" id="433720"/>
    <lineage>
        <taxon>Eukaryota</taxon>
        <taxon>Metazoa</taxon>
        <taxon>Spiralia</taxon>
        <taxon>Gnathifera</taxon>
        <taxon>Rotifera</taxon>
        <taxon>Eurotatoria</taxon>
        <taxon>Bdelloidea</taxon>
        <taxon>Adinetida</taxon>
        <taxon>Adinetidae</taxon>
        <taxon>Adineta</taxon>
    </lineage>
</organism>
<dbReference type="PROSITE" id="PS50966">
    <property type="entry name" value="ZF_SWIM"/>
    <property type="match status" value="1"/>
</dbReference>
<keyword evidence="3" id="KW-0862">Zinc</keyword>
<keyword evidence="3" id="KW-0863">Zinc-finger</keyword>
<comment type="caution">
    <text evidence="6">The sequence shown here is derived from an EMBL/GenBank/DDBJ whole genome shotgun (WGS) entry which is preliminary data.</text>
</comment>
<dbReference type="Pfam" id="PF13359">
    <property type="entry name" value="DDE_Tnp_4"/>
    <property type="match status" value="1"/>
</dbReference>
<dbReference type="Proteomes" id="UP000663860">
    <property type="component" value="Unassembled WGS sequence"/>
</dbReference>
<evidence type="ECO:0000313" key="6">
    <source>
        <dbReference type="EMBL" id="CAF3893134.1"/>
    </source>
</evidence>
<dbReference type="PANTHER" id="PTHR23080">
    <property type="entry name" value="THAP DOMAIN PROTEIN"/>
    <property type="match status" value="1"/>
</dbReference>
<reference evidence="6" key="1">
    <citation type="submission" date="2021-02" db="EMBL/GenBank/DDBJ databases">
        <authorList>
            <person name="Nowell W R."/>
        </authorList>
    </citation>
    <scope>NUCLEOTIDE SEQUENCE</scope>
</reference>
<dbReference type="GO" id="GO:0008270">
    <property type="term" value="F:zinc ion binding"/>
    <property type="evidence" value="ECO:0007669"/>
    <property type="project" value="UniProtKB-KW"/>
</dbReference>
<evidence type="ECO:0000256" key="3">
    <source>
        <dbReference type="PROSITE-ProRule" id="PRU00325"/>
    </source>
</evidence>
<name>A0A819HBT0_9BILA</name>
<dbReference type="Proteomes" id="UP000663868">
    <property type="component" value="Unassembled WGS sequence"/>
</dbReference>
<evidence type="ECO:0000313" key="7">
    <source>
        <dbReference type="Proteomes" id="UP000663868"/>
    </source>
</evidence>
<feature type="domain" description="SWIM-type" evidence="4">
    <location>
        <begin position="534"/>
        <end position="568"/>
    </location>
</feature>
<proteinExistence type="predicted"/>
<dbReference type="InterPro" id="IPR007527">
    <property type="entry name" value="Znf_SWIM"/>
</dbReference>
<gene>
    <name evidence="5" type="ORF">IZO911_LOCUS5010</name>
    <name evidence="6" type="ORF">KXQ929_LOCUS22394</name>
</gene>
<evidence type="ECO:0000313" key="5">
    <source>
        <dbReference type="EMBL" id="CAF0766260.1"/>
    </source>
</evidence>
<dbReference type="InterPro" id="IPR027806">
    <property type="entry name" value="HARBI1_dom"/>
</dbReference>
<sequence length="644" mass="74108">MTFLVPINPKNRTCISCGVKVGFAMKRKRDKRIKLAHYVGRTKQIEIFSLFNIVTDHNHHMLCTNCFGKNVKELKIYTENQANKPYMYDELIQHAVIYNNKLLASTGMKDSNYHCISIYDMSIEDCTRLSGLFPDSIYDIAKSIHQDPQLILEFFTICRQNMNHRAAAVCFGYKSNSSISLHFTKIFTSLLNDFVPKYIGYTAFTRKDVKRKTPELFKKLFPNVVGIIDGTYFYCQKAECFEIQRKTWSEQKKRNLVEAMGIQFADGTWFDLIGPFYADGDHNDASIWNYIVEEDIGNIHDIFNEETDEFLGDRGFRDVDDERFTVLIPFSLNKGQIQLPTGSANTTRKIAKLRNSIERGFGRLKQWKIINAVIDTNLISKFGSLLRILGAIDNKYFQPLSMATNIDRQKINYIKHREAVPNILENLPKNQWIKKQLDEITDLIPKLTLDIIRNYALGEYALKLAIPYLQHASSLSIKTHKSKQYEGIPKIEGITSRFSKCISPKHHKVFIQFNNSNQPKQSTRTYDDNSNDGLSINIKNINSYCTCKSGARTVGTCAHVIAVLYWLYANLNGITIPTYNVKSTALEQNITNLQPFNRRRREQKLINDETTMSDITDSDIINNDITDSDITNNDITDSEDEEYL</sequence>
<dbReference type="EMBL" id="CAJNOE010000029">
    <property type="protein sequence ID" value="CAF0766260.1"/>
    <property type="molecule type" value="Genomic_DNA"/>
</dbReference>
<evidence type="ECO:0000256" key="2">
    <source>
        <dbReference type="ARBA" id="ARBA00022723"/>
    </source>
</evidence>
<dbReference type="AlphaFoldDB" id="A0A819HBT0"/>